<dbReference type="Proteomes" id="UP001154078">
    <property type="component" value="Chromosome 8"/>
</dbReference>
<gene>
    <name evidence="3" type="ORF">MELIAE_LOCUS11831</name>
</gene>
<accession>A0A9P0BIN1</accession>
<feature type="region of interest" description="Disordered" evidence="1">
    <location>
        <begin position="148"/>
        <end position="191"/>
    </location>
</feature>
<reference evidence="3" key="1">
    <citation type="submission" date="2021-12" db="EMBL/GenBank/DDBJ databases">
        <authorList>
            <person name="King R."/>
        </authorList>
    </citation>
    <scope>NUCLEOTIDE SEQUENCE</scope>
</reference>
<feature type="domain" description="DUF4806" evidence="2">
    <location>
        <begin position="265"/>
        <end position="337"/>
    </location>
</feature>
<dbReference type="AlphaFoldDB" id="A0A9P0BIN1"/>
<dbReference type="EMBL" id="OV121139">
    <property type="protein sequence ID" value="CAH0562811.1"/>
    <property type="molecule type" value="Genomic_DNA"/>
</dbReference>
<evidence type="ECO:0000259" key="2">
    <source>
        <dbReference type="Pfam" id="PF16064"/>
    </source>
</evidence>
<evidence type="ECO:0000313" key="4">
    <source>
        <dbReference type="Proteomes" id="UP001154078"/>
    </source>
</evidence>
<sequence length="337" mass="38492">MPRHKRFIDLGQRQRRHRLAIIQRNARDSEAYEANISPKEDERIPDIQDSNSESSDLERDSERHTLDTDDNIVQATVKATYKKEMSSVRKKKARTLPPTRSGRVPYSNSKYLSSGESGNEAIMQASKLPEATKDKVFKEWKKLMGDNPAGSDLFKRPTEKVLSPKPTQNRPISPSMSTSSLKSIPSQSQQPIKCFPHDSSFPETEKFLREILTGINDFNERTQNFEKRQDIVEQKIDKIIIKIDAIEKHLTKPTAAQALYKNIIGFPIKSLTDFDEMEKPENEETRSQMVQRIAVSGARTLRAFCSSALQQLLTDEVISDFTWCGTKGKRNFKDSKI</sequence>
<keyword evidence="4" id="KW-1185">Reference proteome</keyword>
<proteinExistence type="predicted"/>
<feature type="compositionally biased region" description="Polar residues" evidence="1">
    <location>
        <begin position="106"/>
        <end position="117"/>
    </location>
</feature>
<feature type="region of interest" description="Disordered" evidence="1">
    <location>
        <begin position="85"/>
        <end position="117"/>
    </location>
</feature>
<feature type="compositionally biased region" description="Basic and acidic residues" evidence="1">
    <location>
        <begin position="56"/>
        <end position="67"/>
    </location>
</feature>
<organism evidence="3 4">
    <name type="scientific">Brassicogethes aeneus</name>
    <name type="common">Rape pollen beetle</name>
    <name type="synonym">Meligethes aeneus</name>
    <dbReference type="NCBI Taxonomy" id="1431903"/>
    <lineage>
        <taxon>Eukaryota</taxon>
        <taxon>Metazoa</taxon>
        <taxon>Ecdysozoa</taxon>
        <taxon>Arthropoda</taxon>
        <taxon>Hexapoda</taxon>
        <taxon>Insecta</taxon>
        <taxon>Pterygota</taxon>
        <taxon>Neoptera</taxon>
        <taxon>Endopterygota</taxon>
        <taxon>Coleoptera</taxon>
        <taxon>Polyphaga</taxon>
        <taxon>Cucujiformia</taxon>
        <taxon>Nitidulidae</taxon>
        <taxon>Meligethinae</taxon>
        <taxon>Brassicogethes</taxon>
    </lineage>
</organism>
<evidence type="ECO:0000256" key="1">
    <source>
        <dbReference type="SAM" id="MobiDB-lite"/>
    </source>
</evidence>
<feature type="region of interest" description="Disordered" evidence="1">
    <location>
        <begin position="36"/>
        <end position="69"/>
    </location>
</feature>
<dbReference type="Pfam" id="PF16064">
    <property type="entry name" value="DUF4806"/>
    <property type="match status" value="1"/>
</dbReference>
<dbReference type="InterPro" id="IPR032071">
    <property type="entry name" value="DUF4806"/>
</dbReference>
<evidence type="ECO:0000313" key="3">
    <source>
        <dbReference type="EMBL" id="CAH0562811.1"/>
    </source>
</evidence>
<feature type="compositionally biased region" description="Polar residues" evidence="1">
    <location>
        <begin position="165"/>
        <end position="191"/>
    </location>
</feature>
<protein>
    <recommendedName>
        <fullName evidence="2">DUF4806 domain-containing protein</fullName>
    </recommendedName>
</protein>
<name>A0A9P0BIN1_BRAAE</name>